<protein>
    <submittedName>
        <fullName evidence="2">C2 domain-containing protein</fullName>
    </submittedName>
</protein>
<name>A0A915AED3_PARUN</name>
<proteinExistence type="predicted"/>
<organism evidence="1 2">
    <name type="scientific">Parascaris univalens</name>
    <name type="common">Nematode worm</name>
    <dbReference type="NCBI Taxonomy" id="6257"/>
    <lineage>
        <taxon>Eukaryota</taxon>
        <taxon>Metazoa</taxon>
        <taxon>Ecdysozoa</taxon>
        <taxon>Nematoda</taxon>
        <taxon>Chromadorea</taxon>
        <taxon>Rhabditida</taxon>
        <taxon>Spirurina</taxon>
        <taxon>Ascaridomorpha</taxon>
        <taxon>Ascaridoidea</taxon>
        <taxon>Ascarididae</taxon>
        <taxon>Parascaris</taxon>
    </lineage>
</organism>
<evidence type="ECO:0000313" key="2">
    <source>
        <dbReference type="WBParaSite" id="PgR004_g042_t17"/>
    </source>
</evidence>
<sequence>MHSGGDKNPPARVAYRSRPLLTGLMIHNVDLARVTPNGRRWFSNIFRCIVRILLFNSHR</sequence>
<reference evidence="2" key="1">
    <citation type="submission" date="2022-11" db="UniProtKB">
        <authorList>
            <consortium name="WormBaseParasite"/>
        </authorList>
    </citation>
    <scope>IDENTIFICATION</scope>
</reference>
<dbReference type="Proteomes" id="UP000887569">
    <property type="component" value="Unplaced"/>
</dbReference>
<dbReference type="AlphaFoldDB" id="A0A915AED3"/>
<dbReference type="WBParaSite" id="PgR004_g042_t17">
    <property type="protein sequence ID" value="PgR004_g042_t17"/>
    <property type="gene ID" value="PgR004_g042"/>
</dbReference>
<evidence type="ECO:0000313" key="1">
    <source>
        <dbReference type="Proteomes" id="UP000887569"/>
    </source>
</evidence>
<keyword evidence="1" id="KW-1185">Reference proteome</keyword>
<accession>A0A915AED3</accession>